<name>A0A1H2UDH5_9FLAO</name>
<reference evidence="3" key="1">
    <citation type="submission" date="2016-10" db="EMBL/GenBank/DDBJ databases">
        <authorList>
            <person name="Varghese N."/>
            <person name="Submissions S."/>
        </authorList>
    </citation>
    <scope>NUCLEOTIDE SEQUENCE [LARGE SCALE GENOMIC DNA]</scope>
    <source>
        <strain evidence="3">DSM 15718</strain>
    </source>
</reference>
<protein>
    <submittedName>
        <fullName evidence="2">AIPR protein</fullName>
    </submittedName>
</protein>
<keyword evidence="3" id="KW-1185">Reference proteome</keyword>
<dbReference type="Pfam" id="PF10592">
    <property type="entry name" value="AIPR"/>
    <property type="match status" value="1"/>
</dbReference>
<accession>A0A1H2UDH5</accession>
<gene>
    <name evidence="2" type="ORF">SAMN05444338_103135</name>
</gene>
<proteinExistence type="predicted"/>
<dbReference type="InterPro" id="IPR018891">
    <property type="entry name" value="AIPR_C"/>
</dbReference>
<dbReference type="AlphaFoldDB" id="A0A1H2UDH5"/>
<feature type="domain" description="Abortive phage infection protein C-terminal" evidence="1">
    <location>
        <begin position="248"/>
        <end position="412"/>
    </location>
</feature>
<evidence type="ECO:0000313" key="2">
    <source>
        <dbReference type="EMBL" id="SDW53589.1"/>
    </source>
</evidence>
<evidence type="ECO:0000259" key="1">
    <source>
        <dbReference type="Pfam" id="PF10592"/>
    </source>
</evidence>
<evidence type="ECO:0000313" key="3">
    <source>
        <dbReference type="Proteomes" id="UP000198569"/>
    </source>
</evidence>
<dbReference type="RefSeq" id="WP_091430078.1">
    <property type="nucleotide sequence ID" value="NZ_FNMV01000003.1"/>
</dbReference>
<dbReference type="STRING" id="229203.SAMN05444338_103135"/>
<dbReference type="Proteomes" id="UP000198569">
    <property type="component" value="Unassembled WGS sequence"/>
</dbReference>
<dbReference type="OrthoDB" id="9806213at2"/>
<dbReference type="EMBL" id="FNMV01000003">
    <property type="protein sequence ID" value="SDW53589.1"/>
    <property type="molecule type" value="Genomic_DNA"/>
</dbReference>
<organism evidence="2 3">
    <name type="scientific">Flavobacterium degerlachei</name>
    <dbReference type="NCBI Taxonomy" id="229203"/>
    <lineage>
        <taxon>Bacteria</taxon>
        <taxon>Pseudomonadati</taxon>
        <taxon>Bacteroidota</taxon>
        <taxon>Flavobacteriia</taxon>
        <taxon>Flavobacteriales</taxon>
        <taxon>Flavobacteriaceae</taxon>
        <taxon>Flavobacterium</taxon>
    </lineage>
</organism>
<sequence>MSILHISRLKTLLENQVFQYIDIEEIKVEKAKISDEELENIKLTQSYLLFALKNITGLDFSDLSNCIVDNFKDNGLDAILYSHNSNTLYICQSKFNKKGNCSFDKGETFKFLEGINDLLSLNFSKFNSKINSKINSIKKDIEFAINSPNIKIEVILVHSGNKLSDEIGKLIKDKIEALNDTDEVIFFEEYNLVKAYNNLKEAVNGEPINVDIDLFNWGINEEPFKAYYGMINCGSIAELAENNPKRLFSKNLRSFIGVNSINYEIVKSIINTPEHFFYLNNGIVLLCKEIKKSPYNSGKRDIGKFQLIDVSIINGAQTVGSIKHAFSKQPDKVNNANVFVKIISLENTPKDFDKHITITSNTQNRIEKRDFISLDDQQNRLINEFYLGNLNYHVKRDDLNETKDDNNYYFEEATISLAGFQDNLDFSTYAKREIGKLWEDEYYNVLFNSRLNITFLVNIIKVYREIDKYIKSLGDSDRYICSHGIYLISNLIYNNHKSILQNPNIDINNFIKSEFKEDIFRICHRIVHVYNSKFTQNKIPLSVFKNFKFCREIKDNVLELEGKINENSQPSLFD</sequence>